<accession>A0A1B6DIE0</accession>
<feature type="region of interest" description="Disordered" evidence="1">
    <location>
        <begin position="97"/>
        <end position="121"/>
    </location>
</feature>
<evidence type="ECO:0008006" key="3">
    <source>
        <dbReference type="Google" id="ProtNLM"/>
    </source>
</evidence>
<protein>
    <recommendedName>
        <fullName evidence="3">C2H2-type domain-containing protein</fullName>
    </recommendedName>
</protein>
<gene>
    <name evidence="2" type="ORF">g.45148</name>
</gene>
<dbReference type="Gene3D" id="3.30.160.60">
    <property type="entry name" value="Classic Zinc Finger"/>
    <property type="match status" value="1"/>
</dbReference>
<proteinExistence type="predicted"/>
<reference evidence="2" key="1">
    <citation type="submission" date="2015-12" db="EMBL/GenBank/DDBJ databases">
        <title>De novo transcriptome assembly of four potential Pierce s Disease insect vectors from Arizona vineyards.</title>
        <authorList>
            <person name="Tassone E.E."/>
        </authorList>
    </citation>
    <scope>NUCLEOTIDE SEQUENCE</scope>
</reference>
<feature type="non-terminal residue" evidence="2">
    <location>
        <position position="121"/>
    </location>
</feature>
<feature type="compositionally biased region" description="Low complexity" evidence="1">
    <location>
        <begin position="106"/>
        <end position="121"/>
    </location>
</feature>
<evidence type="ECO:0000313" key="2">
    <source>
        <dbReference type="EMBL" id="JAS25422.1"/>
    </source>
</evidence>
<name>A0A1B6DIE0_9HEMI</name>
<evidence type="ECO:0000256" key="1">
    <source>
        <dbReference type="SAM" id="MobiDB-lite"/>
    </source>
</evidence>
<dbReference type="EMBL" id="GEDC01011876">
    <property type="protein sequence ID" value="JAS25422.1"/>
    <property type="molecule type" value="Transcribed_RNA"/>
</dbReference>
<organism evidence="2">
    <name type="scientific">Clastoptera arizonana</name>
    <name type="common">Arizona spittle bug</name>
    <dbReference type="NCBI Taxonomy" id="38151"/>
    <lineage>
        <taxon>Eukaryota</taxon>
        <taxon>Metazoa</taxon>
        <taxon>Ecdysozoa</taxon>
        <taxon>Arthropoda</taxon>
        <taxon>Hexapoda</taxon>
        <taxon>Insecta</taxon>
        <taxon>Pterygota</taxon>
        <taxon>Neoptera</taxon>
        <taxon>Paraneoptera</taxon>
        <taxon>Hemiptera</taxon>
        <taxon>Auchenorrhyncha</taxon>
        <taxon>Cercopoidea</taxon>
        <taxon>Clastopteridae</taxon>
        <taxon>Clastoptera</taxon>
    </lineage>
</organism>
<sequence length="121" mass="13818">MTFRLMYPVRVPIRCPRCYGKPGIKTTGSFKGRGELVKHIKVHHPPGQYIYQCRLCEHRGADCKVMRKHFEASHRDLLPIDKDHGCGRFPYGEDDVDVLEVEEQPSGESSPGPSAGERQRR</sequence>
<dbReference type="AlphaFoldDB" id="A0A1B6DIE0"/>